<dbReference type="InterPro" id="IPR011701">
    <property type="entry name" value="MFS"/>
</dbReference>
<dbReference type="PRINTS" id="PR01036">
    <property type="entry name" value="TCRTETB"/>
</dbReference>
<keyword evidence="5 7" id="KW-1133">Transmembrane helix</keyword>
<feature type="transmembrane region" description="Helical" evidence="7">
    <location>
        <begin position="12"/>
        <end position="30"/>
    </location>
</feature>
<dbReference type="InterPro" id="IPR036259">
    <property type="entry name" value="MFS_trans_sf"/>
</dbReference>
<feature type="transmembrane region" description="Helical" evidence="7">
    <location>
        <begin position="81"/>
        <end position="104"/>
    </location>
</feature>
<evidence type="ECO:0000256" key="5">
    <source>
        <dbReference type="ARBA" id="ARBA00022989"/>
    </source>
</evidence>
<evidence type="ECO:0000256" key="1">
    <source>
        <dbReference type="ARBA" id="ARBA00004651"/>
    </source>
</evidence>
<evidence type="ECO:0000256" key="3">
    <source>
        <dbReference type="ARBA" id="ARBA00022475"/>
    </source>
</evidence>
<keyword evidence="2" id="KW-0813">Transport</keyword>
<evidence type="ECO:0000259" key="8">
    <source>
        <dbReference type="PROSITE" id="PS50850"/>
    </source>
</evidence>
<feature type="transmembrane region" description="Helical" evidence="7">
    <location>
        <begin position="199"/>
        <end position="218"/>
    </location>
</feature>
<feature type="transmembrane region" description="Helical" evidence="7">
    <location>
        <begin position="110"/>
        <end position="129"/>
    </location>
</feature>
<comment type="caution">
    <text evidence="9">The sequence shown here is derived from an EMBL/GenBank/DDBJ whole genome shotgun (WGS) entry which is preliminary data.</text>
</comment>
<keyword evidence="10" id="KW-1185">Reference proteome</keyword>
<dbReference type="PANTHER" id="PTHR42718:SF46">
    <property type="entry name" value="BLR6921 PROTEIN"/>
    <property type="match status" value="1"/>
</dbReference>
<dbReference type="CDD" id="cd17321">
    <property type="entry name" value="MFS_MMR_MDR_like"/>
    <property type="match status" value="1"/>
</dbReference>
<dbReference type="EMBL" id="JAPDDP010000066">
    <property type="protein sequence ID" value="MDA0184031.1"/>
    <property type="molecule type" value="Genomic_DNA"/>
</dbReference>
<feature type="domain" description="Major facilitator superfamily (MFS) profile" evidence="8">
    <location>
        <begin position="12"/>
        <end position="456"/>
    </location>
</feature>
<comment type="subcellular location">
    <subcellularLocation>
        <location evidence="1">Cell membrane</location>
        <topology evidence="1">Multi-pass membrane protein</topology>
    </subcellularLocation>
</comment>
<feature type="transmembrane region" description="Helical" evidence="7">
    <location>
        <begin position="364"/>
        <end position="384"/>
    </location>
</feature>
<dbReference type="GO" id="GO:0022857">
    <property type="term" value="F:transmembrane transporter activity"/>
    <property type="evidence" value="ECO:0007669"/>
    <property type="project" value="InterPro"/>
</dbReference>
<feature type="transmembrane region" description="Helical" evidence="7">
    <location>
        <begin position="332"/>
        <end position="352"/>
    </location>
</feature>
<evidence type="ECO:0000256" key="2">
    <source>
        <dbReference type="ARBA" id="ARBA00022448"/>
    </source>
</evidence>
<dbReference type="SUPFAM" id="SSF103473">
    <property type="entry name" value="MFS general substrate transporter"/>
    <property type="match status" value="2"/>
</dbReference>
<sequence>MGITEANRRWWVLATMAGSLSMIMIDQTVVSVALPSMRRDLDLSPVGAQWVVNVYLLVLAMLVVIGGRLGDLVGPARTFRLGVALFVGASAFCALAVGGASLVLARGLQAAGAALMVPATGAILTNTFAPSERGRAMGIYSGSTMVFLALGPLVGGLLTELFSWRAVFFVNLPVGALTLAFAHVALAGGAGETRSGGRFDWPGAASLVAAIGALVLALMQAQVWGWGSVVTLGAIVVAVAATLAFVLVERRVPEPLVSPALWRKGNTAVDNVVLAALQFALVGLTVFGAIWVQSVLGYGAIAAGLSLLPLTVPLLIVAPLAGRLYDRHGPRLLLAGGTALMGLSLLWLAVMLHTHSFGWIAPGYVGVGVALGLAISPAATDALAAAGREERGEASGVSQMSRQLGGAVGMAVLGAIVGARSSPAAVTTATADAYLVAAVVLFAATGAAWTLLRRQLASDASAPLPTAAVV</sequence>
<dbReference type="Proteomes" id="UP001147653">
    <property type="component" value="Unassembled WGS sequence"/>
</dbReference>
<feature type="transmembrane region" description="Helical" evidence="7">
    <location>
        <begin position="50"/>
        <end position="69"/>
    </location>
</feature>
<feature type="transmembrane region" description="Helical" evidence="7">
    <location>
        <begin position="298"/>
        <end position="320"/>
    </location>
</feature>
<protein>
    <submittedName>
        <fullName evidence="9">MFS transporter</fullName>
    </submittedName>
</protein>
<evidence type="ECO:0000256" key="4">
    <source>
        <dbReference type="ARBA" id="ARBA00022692"/>
    </source>
</evidence>
<dbReference type="PANTHER" id="PTHR42718">
    <property type="entry name" value="MAJOR FACILITATOR SUPERFAMILY MULTIDRUG TRANSPORTER MFSC"/>
    <property type="match status" value="1"/>
</dbReference>
<keyword evidence="4 7" id="KW-0812">Transmembrane</keyword>
<organism evidence="9 10">
    <name type="scientific">Solirubrobacter phytolaccae</name>
    <dbReference type="NCBI Taxonomy" id="1404360"/>
    <lineage>
        <taxon>Bacteria</taxon>
        <taxon>Bacillati</taxon>
        <taxon>Actinomycetota</taxon>
        <taxon>Thermoleophilia</taxon>
        <taxon>Solirubrobacterales</taxon>
        <taxon>Solirubrobacteraceae</taxon>
        <taxon>Solirubrobacter</taxon>
    </lineage>
</organism>
<evidence type="ECO:0000313" key="10">
    <source>
        <dbReference type="Proteomes" id="UP001147653"/>
    </source>
</evidence>
<accession>A0A9X3NHG4</accession>
<feature type="transmembrane region" description="Helical" evidence="7">
    <location>
        <begin position="164"/>
        <end position="187"/>
    </location>
</feature>
<keyword evidence="3" id="KW-1003">Cell membrane</keyword>
<evidence type="ECO:0000313" key="9">
    <source>
        <dbReference type="EMBL" id="MDA0184031.1"/>
    </source>
</evidence>
<gene>
    <name evidence="9" type="ORF">OJ997_27230</name>
</gene>
<feature type="transmembrane region" description="Helical" evidence="7">
    <location>
        <begin position="269"/>
        <end position="292"/>
    </location>
</feature>
<feature type="transmembrane region" description="Helical" evidence="7">
    <location>
        <begin position="136"/>
        <end position="158"/>
    </location>
</feature>
<dbReference type="Pfam" id="PF07690">
    <property type="entry name" value="MFS_1"/>
    <property type="match status" value="2"/>
</dbReference>
<dbReference type="Gene3D" id="1.20.1250.20">
    <property type="entry name" value="MFS general substrate transporter like domains"/>
    <property type="match status" value="1"/>
</dbReference>
<dbReference type="PROSITE" id="PS50850">
    <property type="entry name" value="MFS"/>
    <property type="match status" value="1"/>
</dbReference>
<feature type="transmembrane region" description="Helical" evidence="7">
    <location>
        <begin position="404"/>
        <end position="421"/>
    </location>
</feature>
<name>A0A9X3NHG4_9ACTN</name>
<dbReference type="RefSeq" id="WP_270028448.1">
    <property type="nucleotide sequence ID" value="NZ_JAPDDP010000066.1"/>
</dbReference>
<evidence type="ECO:0000256" key="6">
    <source>
        <dbReference type="ARBA" id="ARBA00023136"/>
    </source>
</evidence>
<dbReference type="GO" id="GO:0005886">
    <property type="term" value="C:plasma membrane"/>
    <property type="evidence" value="ECO:0007669"/>
    <property type="project" value="UniProtKB-SubCell"/>
</dbReference>
<feature type="transmembrane region" description="Helical" evidence="7">
    <location>
        <begin position="224"/>
        <end position="248"/>
    </location>
</feature>
<dbReference type="InterPro" id="IPR020846">
    <property type="entry name" value="MFS_dom"/>
</dbReference>
<proteinExistence type="predicted"/>
<keyword evidence="6 7" id="KW-0472">Membrane</keyword>
<dbReference type="Gene3D" id="1.20.1720.10">
    <property type="entry name" value="Multidrug resistance protein D"/>
    <property type="match status" value="1"/>
</dbReference>
<dbReference type="AlphaFoldDB" id="A0A9X3NHG4"/>
<reference evidence="9" key="1">
    <citation type="submission" date="2022-10" db="EMBL/GenBank/DDBJ databases">
        <title>The WGS of Solirubrobacter phytolaccae KCTC 29190.</title>
        <authorList>
            <person name="Jiang Z."/>
        </authorList>
    </citation>
    <scope>NUCLEOTIDE SEQUENCE</scope>
    <source>
        <strain evidence="9">KCTC 29190</strain>
    </source>
</reference>
<feature type="transmembrane region" description="Helical" evidence="7">
    <location>
        <begin position="433"/>
        <end position="452"/>
    </location>
</feature>
<evidence type="ECO:0000256" key="7">
    <source>
        <dbReference type="SAM" id="Phobius"/>
    </source>
</evidence>